<evidence type="ECO:0000256" key="1">
    <source>
        <dbReference type="SAM" id="MobiDB-lite"/>
    </source>
</evidence>
<organism evidence="2 3">
    <name type="scientific">Corynebacterium kalinowskii</name>
    <dbReference type="NCBI Taxonomy" id="2675216"/>
    <lineage>
        <taxon>Bacteria</taxon>
        <taxon>Bacillati</taxon>
        <taxon>Actinomycetota</taxon>
        <taxon>Actinomycetes</taxon>
        <taxon>Mycobacteriales</taxon>
        <taxon>Corynebacteriaceae</taxon>
        <taxon>Corynebacterium</taxon>
    </lineage>
</organism>
<name>A0A6B8V9B1_9CORY</name>
<evidence type="ECO:0000313" key="3">
    <source>
        <dbReference type="Proteomes" id="UP000427071"/>
    </source>
</evidence>
<sequence>MISMLEHGFVIKADVWSRAQEVIRRGHAAEYIEQINAQYRGAGGRKATAVVPSIEAVLTAGLALIMIGKPASIAGIHRLLCELEPDQRLECGFAKDGALLAYPAFANWLNRQLEVFDPGADLVARRVLNHVHRQQLAARTAEQREASELARERRDELVNLIVAGSVDDRCPGGYAGDVVADETIIDLAGPSEGLGVRPDKQRAAAYAGAYYMRDKTHQLGTGEKMREVTKRGFGIGVTAVSRVGSADDLYSVSPVITAISIDKPSPGSTVALGRALQMHQANGFAASVKTKANARLPYLCVDMGYSVRPDFTTVVHDHGFAPVMRYPVSRQTVWASEKPEFGSQSPGPVQINGAFYCPAALPLARQRRLVRRLNELLDEQDGFEAHDQALQKLLPLLMGTNSRPLKFVSKRKRSPETIPTYQIDLVCPAVQGRVKCPLKPESLIIAFDQPEVKPTWSADRYRCCSKSQIRHTYTSEQWKLAQWGMVPGSWEHAIYYEAARSLTEQRFSIMKSQHLSGREHLKWSPRREPMISVIIALWIAATNLAIQDSHVAKGPRPSSIKKQKRRLERDLGRPLMSTPPRT</sequence>
<dbReference type="Proteomes" id="UP000427071">
    <property type="component" value="Chromosome"/>
</dbReference>
<proteinExistence type="predicted"/>
<reference evidence="3" key="1">
    <citation type="submission" date="2019-11" db="EMBL/GenBank/DDBJ databases">
        <title>Complete genome sequence of Corynebacterium kalinowskii 1959, a novel Corynebacterium species isolated from soil of a small paddock in Vilsendorf, Germany.</title>
        <authorList>
            <person name="Schaffert L."/>
            <person name="Ruwe M."/>
            <person name="Milse J."/>
            <person name="Hanuschka K."/>
            <person name="Ortseifen V."/>
            <person name="Droste J."/>
            <person name="Brandt D."/>
            <person name="Schlueter L."/>
            <person name="Kutter Y."/>
            <person name="Vinke S."/>
            <person name="Viehoefer P."/>
            <person name="Jacob L."/>
            <person name="Luebke N.-C."/>
            <person name="Schulte-Berndt E."/>
            <person name="Hain C."/>
            <person name="Linder M."/>
            <person name="Schmidt P."/>
            <person name="Wollenschlaeger L."/>
            <person name="Luttermann T."/>
            <person name="Thieme E."/>
            <person name="Hassa J."/>
            <person name="Haak M."/>
            <person name="Wittchen M."/>
            <person name="Mentz A."/>
            <person name="Persicke M."/>
            <person name="Busche T."/>
            <person name="Ruckert C."/>
        </authorList>
    </citation>
    <scope>NUCLEOTIDE SEQUENCE [LARGE SCALE GENOMIC DNA]</scope>
    <source>
        <strain evidence="3">1959</strain>
    </source>
</reference>
<feature type="region of interest" description="Disordered" evidence="1">
    <location>
        <begin position="550"/>
        <end position="582"/>
    </location>
</feature>
<accession>A0A6B8V9B1</accession>
<evidence type="ECO:0000313" key="2">
    <source>
        <dbReference type="EMBL" id="QGU00973.1"/>
    </source>
</evidence>
<dbReference type="KEGG" id="ckw:CKALI_00360"/>
<keyword evidence="3" id="KW-1185">Reference proteome</keyword>
<dbReference type="RefSeq" id="WP_156191420.1">
    <property type="nucleotide sequence ID" value="NZ_CP046452.1"/>
</dbReference>
<dbReference type="AlphaFoldDB" id="A0A6B8V9B1"/>
<dbReference type="EMBL" id="CP046452">
    <property type="protein sequence ID" value="QGU00973.1"/>
    <property type="molecule type" value="Genomic_DNA"/>
</dbReference>
<gene>
    <name evidence="2" type="ORF">CKALI_00360</name>
</gene>
<protein>
    <submittedName>
        <fullName evidence="2">Uncharacterized protein</fullName>
    </submittedName>
</protein>